<reference evidence="8" key="1">
    <citation type="journal article" date="2018" name="Gigascience">
        <title>Genome assembly of the Pink Ipe (Handroanthus impetiginosus, Bignoniaceae), a highly valued, ecologically keystone Neotropical timber forest tree.</title>
        <authorList>
            <person name="Silva-Junior O.B."/>
            <person name="Grattapaglia D."/>
            <person name="Novaes E."/>
            <person name="Collevatti R.G."/>
        </authorList>
    </citation>
    <scope>NUCLEOTIDE SEQUENCE [LARGE SCALE GENOMIC DNA]</scope>
    <source>
        <strain evidence="8">cv. UFG-1</strain>
    </source>
</reference>
<keyword evidence="8" id="KW-1185">Reference proteome</keyword>
<dbReference type="AlphaFoldDB" id="A0A2G9FXF7"/>
<dbReference type="InterPro" id="IPR045185">
    <property type="entry name" value="PUB22/23/24-like"/>
</dbReference>
<dbReference type="EMBL" id="NKXS01009178">
    <property type="protein sequence ID" value="PIM97742.1"/>
    <property type="molecule type" value="Genomic_DNA"/>
</dbReference>
<dbReference type="SMART" id="SM00504">
    <property type="entry name" value="Ubox"/>
    <property type="match status" value="1"/>
</dbReference>
<dbReference type="InterPro" id="IPR016024">
    <property type="entry name" value="ARM-type_fold"/>
</dbReference>
<dbReference type="SUPFAM" id="SSF57850">
    <property type="entry name" value="RING/U-box"/>
    <property type="match status" value="1"/>
</dbReference>
<dbReference type="EC" id="2.3.2.27" evidence="5"/>
<dbReference type="CDD" id="cd16664">
    <property type="entry name" value="RING-Ubox_PUB"/>
    <property type="match status" value="1"/>
</dbReference>
<feature type="domain" description="U-box" evidence="6">
    <location>
        <begin position="2"/>
        <end position="77"/>
    </location>
</feature>
<dbReference type="Pfam" id="PF04564">
    <property type="entry name" value="U-box"/>
    <property type="match status" value="1"/>
</dbReference>
<dbReference type="InterPro" id="IPR011989">
    <property type="entry name" value="ARM-like"/>
</dbReference>
<dbReference type="PROSITE" id="PS51698">
    <property type="entry name" value="U_BOX"/>
    <property type="match status" value="1"/>
</dbReference>
<accession>A0A2G9FXF7</accession>
<name>A0A2G9FXF7_9LAMI</name>
<dbReference type="InterPro" id="IPR045210">
    <property type="entry name" value="RING-Ubox_PUB"/>
</dbReference>
<keyword evidence="3 5" id="KW-0808">Transferase</keyword>
<evidence type="ECO:0000259" key="6">
    <source>
        <dbReference type="PROSITE" id="PS51698"/>
    </source>
</evidence>
<evidence type="ECO:0000313" key="8">
    <source>
        <dbReference type="Proteomes" id="UP000231279"/>
    </source>
</evidence>
<dbReference type="Gene3D" id="3.30.40.10">
    <property type="entry name" value="Zinc/RING finger domain, C3HC4 (zinc finger)"/>
    <property type="match status" value="1"/>
</dbReference>
<comment type="catalytic activity">
    <reaction evidence="1 5">
        <text>S-ubiquitinyl-[E2 ubiquitin-conjugating enzyme]-L-cysteine + [acceptor protein]-L-lysine = [E2 ubiquitin-conjugating enzyme]-L-cysteine + N(6)-ubiquitinyl-[acceptor protein]-L-lysine.</text>
        <dbReference type="EC" id="2.3.2.27"/>
    </reaction>
</comment>
<dbReference type="Pfam" id="PF25598">
    <property type="entry name" value="ARM_PUB"/>
    <property type="match status" value="1"/>
</dbReference>
<dbReference type="GO" id="GO:0061630">
    <property type="term" value="F:ubiquitin protein ligase activity"/>
    <property type="evidence" value="ECO:0007669"/>
    <property type="project" value="UniProtKB-UniRule"/>
</dbReference>
<dbReference type="Proteomes" id="UP000231279">
    <property type="component" value="Unassembled WGS sequence"/>
</dbReference>
<dbReference type="GO" id="GO:0016874">
    <property type="term" value="F:ligase activity"/>
    <property type="evidence" value="ECO:0007669"/>
    <property type="project" value="UniProtKB-KW"/>
</dbReference>
<protein>
    <recommendedName>
        <fullName evidence="5 6">U-box domain-containing protein</fullName>
        <ecNumber evidence="5">2.3.2.27</ecNumber>
    </recommendedName>
    <alternativeName>
        <fullName evidence="5">RING-type E3 ubiquitin transferase PUB</fullName>
    </alternativeName>
</protein>
<evidence type="ECO:0000256" key="4">
    <source>
        <dbReference type="ARBA" id="ARBA00022786"/>
    </source>
</evidence>
<evidence type="ECO:0000256" key="3">
    <source>
        <dbReference type="ARBA" id="ARBA00022679"/>
    </source>
</evidence>
<keyword evidence="4 5" id="KW-0833">Ubl conjugation pathway</keyword>
<evidence type="ECO:0000313" key="7">
    <source>
        <dbReference type="EMBL" id="PIM97742.1"/>
    </source>
</evidence>
<dbReference type="SUPFAM" id="SSF48371">
    <property type="entry name" value="ARM repeat"/>
    <property type="match status" value="1"/>
</dbReference>
<dbReference type="UniPathway" id="UPA00143"/>
<evidence type="ECO:0000256" key="2">
    <source>
        <dbReference type="ARBA" id="ARBA00004906"/>
    </source>
</evidence>
<dbReference type="PANTHER" id="PTHR22849:SF23">
    <property type="entry name" value="U-BOX DOMAIN-CONTAINING PROTEIN"/>
    <property type="match status" value="1"/>
</dbReference>
<comment type="caution">
    <text evidence="7">The sequence shown here is derived from an EMBL/GenBank/DDBJ whole genome shotgun (WGS) entry which is preliminary data.</text>
</comment>
<evidence type="ECO:0000256" key="1">
    <source>
        <dbReference type="ARBA" id="ARBA00000900"/>
    </source>
</evidence>
<sequence length="397" mass="44444">MDFPQDFRCPISMEIIKDPVTISTGVTYERKNIEKWFYIYKKRTCPATMQRIESFEMTPNHTLKRLIVAWWESQPPEHCCNSKAPPSEKHEELVALLGTIDSTPFKVSSLKKLRSILEMGDEIKNDFKGLGGVEVLVKIILQILIENSDFVTFRACEEALGVLHQIPVSDEDELILQLLMKPDFMKSMAIMLQRGSAEARFCTISTFQKLAKADYNWNYIAQEQGIDFFKSLLEIVSDEICTKASSCALKLLIEILEASKKSRLKAIEAGAICTLKILQLIKLLCECAEGRLAFVEHGLGISAVSKKMLSVSNGAAKTGVKIMWLISSFHPTEKVLEEMVVCGAVKKLVALLHVSGGAGQSSTKDRVVKILKLHGRTWQQYPCFPSDVKGCFGWGSE</sequence>
<gene>
    <name evidence="7" type="ORF">CDL12_29784</name>
</gene>
<dbReference type="InterPro" id="IPR013083">
    <property type="entry name" value="Znf_RING/FYVE/PHD"/>
</dbReference>
<comment type="function">
    <text evidence="5">Functions as an E3 ubiquitin ligase.</text>
</comment>
<dbReference type="OrthoDB" id="10064100at2759"/>
<organism evidence="7 8">
    <name type="scientific">Handroanthus impetiginosus</name>
    <dbReference type="NCBI Taxonomy" id="429701"/>
    <lineage>
        <taxon>Eukaryota</taxon>
        <taxon>Viridiplantae</taxon>
        <taxon>Streptophyta</taxon>
        <taxon>Embryophyta</taxon>
        <taxon>Tracheophyta</taxon>
        <taxon>Spermatophyta</taxon>
        <taxon>Magnoliopsida</taxon>
        <taxon>eudicotyledons</taxon>
        <taxon>Gunneridae</taxon>
        <taxon>Pentapetalae</taxon>
        <taxon>asterids</taxon>
        <taxon>lamiids</taxon>
        <taxon>Lamiales</taxon>
        <taxon>Bignoniaceae</taxon>
        <taxon>Crescentiina</taxon>
        <taxon>Tabebuia alliance</taxon>
        <taxon>Handroanthus</taxon>
    </lineage>
</organism>
<proteinExistence type="predicted"/>
<dbReference type="GO" id="GO:0016567">
    <property type="term" value="P:protein ubiquitination"/>
    <property type="evidence" value="ECO:0007669"/>
    <property type="project" value="UniProtKB-UniRule"/>
</dbReference>
<dbReference type="STRING" id="429701.A0A2G9FXF7"/>
<dbReference type="InterPro" id="IPR058678">
    <property type="entry name" value="ARM_PUB"/>
</dbReference>
<dbReference type="PANTHER" id="PTHR22849">
    <property type="entry name" value="WDSAM1 PROTEIN"/>
    <property type="match status" value="1"/>
</dbReference>
<dbReference type="InterPro" id="IPR003613">
    <property type="entry name" value="Ubox_domain"/>
</dbReference>
<dbReference type="Gene3D" id="1.25.10.10">
    <property type="entry name" value="Leucine-rich Repeat Variant"/>
    <property type="match status" value="1"/>
</dbReference>
<comment type="pathway">
    <text evidence="2 5">Protein modification; protein ubiquitination.</text>
</comment>
<evidence type="ECO:0000256" key="5">
    <source>
        <dbReference type="RuleBase" id="RU369093"/>
    </source>
</evidence>
<keyword evidence="7" id="KW-0436">Ligase</keyword>